<dbReference type="SUPFAM" id="SSF160755">
    <property type="entry name" value="YugN-like"/>
    <property type="match status" value="1"/>
</dbReference>
<dbReference type="InterPro" id="IPR036491">
    <property type="entry name" value="YugN-like_sf"/>
</dbReference>
<dbReference type="KEGG" id="bfm:BP422_15825"/>
<accession>A0A220MIJ9</accession>
<organism evidence="1 2">
    <name type="scientific">Brevibacillus formosus</name>
    <dbReference type="NCBI Taxonomy" id="54913"/>
    <lineage>
        <taxon>Bacteria</taxon>
        <taxon>Bacillati</taxon>
        <taxon>Bacillota</taxon>
        <taxon>Bacilli</taxon>
        <taxon>Bacillales</taxon>
        <taxon>Paenibacillaceae</taxon>
        <taxon>Brevibacillus</taxon>
    </lineage>
</organism>
<protein>
    <recommendedName>
        <fullName evidence="3">YugN-like family protein</fullName>
    </recommendedName>
</protein>
<sequence length="120" mass="13317">MRLKNKTLTGVVQPLSFVDKMLRQQGFHRSGGDSMPTYDVVMYDSASSSAYFLRIPTNYTSTTTGKGELNVKLGHPYLEAKFFMNTSSEEVFFIPKAVREAAEHKLAEIADYLSAPSAPS</sequence>
<dbReference type="Gene3D" id="3.30.310.100">
    <property type="entry name" value="YugN-like"/>
    <property type="match status" value="1"/>
</dbReference>
<gene>
    <name evidence="1" type="ORF">BP422_15825</name>
</gene>
<dbReference type="AlphaFoldDB" id="A0A220MIJ9"/>
<evidence type="ECO:0008006" key="3">
    <source>
        <dbReference type="Google" id="ProtNLM"/>
    </source>
</evidence>
<name>A0A220MIJ9_9BACL</name>
<proteinExistence type="predicted"/>
<dbReference type="Proteomes" id="UP000197781">
    <property type="component" value="Chromosome"/>
</dbReference>
<evidence type="ECO:0000313" key="1">
    <source>
        <dbReference type="EMBL" id="ASJ54904.1"/>
    </source>
</evidence>
<dbReference type="EMBL" id="CP018145">
    <property type="protein sequence ID" value="ASJ54904.1"/>
    <property type="molecule type" value="Genomic_DNA"/>
</dbReference>
<dbReference type="RefSeq" id="WP_088908612.1">
    <property type="nucleotide sequence ID" value="NZ_CP018145.1"/>
</dbReference>
<evidence type="ECO:0000313" key="2">
    <source>
        <dbReference type="Proteomes" id="UP000197781"/>
    </source>
</evidence>
<reference evidence="1 2" key="1">
    <citation type="submission" date="2016-11" db="EMBL/GenBank/DDBJ databases">
        <authorList>
            <person name="Jaros S."/>
            <person name="Januszkiewicz K."/>
            <person name="Wedrychowicz H."/>
        </authorList>
    </citation>
    <scope>NUCLEOTIDE SEQUENCE [LARGE SCALE GENOMIC DNA]</scope>
    <source>
        <strain evidence="1 2">NF2</strain>
    </source>
</reference>